<dbReference type="PANTHER" id="PTHR37835:SF1">
    <property type="entry name" value="ALPHA-CLOSTRIPAIN"/>
    <property type="match status" value="1"/>
</dbReference>
<dbReference type="SUPFAM" id="SSF57997">
    <property type="entry name" value="Tropomyosin"/>
    <property type="match status" value="1"/>
</dbReference>
<evidence type="ECO:0000256" key="1">
    <source>
        <dbReference type="SAM" id="Coils"/>
    </source>
</evidence>
<dbReference type="Pfam" id="PF03415">
    <property type="entry name" value="Peptidase_C11"/>
    <property type="match status" value="1"/>
</dbReference>
<dbReference type="Gene3D" id="3.40.50.11970">
    <property type="match status" value="1"/>
</dbReference>
<protein>
    <recommendedName>
        <fullName evidence="4">Peptidase C11 clostripain</fullName>
    </recommendedName>
</protein>
<accession>A0ABN6ZUR0</accession>
<dbReference type="PANTHER" id="PTHR37835">
    <property type="entry name" value="ALPHA-CLOSTRIPAIN"/>
    <property type="match status" value="1"/>
</dbReference>
<dbReference type="InterPro" id="IPR005077">
    <property type="entry name" value="Peptidase_C11"/>
</dbReference>
<evidence type="ECO:0000313" key="2">
    <source>
        <dbReference type="EMBL" id="BES82673.1"/>
    </source>
</evidence>
<evidence type="ECO:0000313" key="3">
    <source>
        <dbReference type="Proteomes" id="UP001341135"/>
    </source>
</evidence>
<organism evidence="2 3">
    <name type="scientific">Pyrodictium abyssi</name>
    <dbReference type="NCBI Taxonomy" id="54256"/>
    <lineage>
        <taxon>Archaea</taxon>
        <taxon>Thermoproteota</taxon>
        <taxon>Thermoprotei</taxon>
        <taxon>Desulfurococcales</taxon>
        <taxon>Pyrodictiaceae</taxon>
        <taxon>Pyrodictium</taxon>
    </lineage>
</organism>
<keyword evidence="1" id="KW-0175">Coiled coil</keyword>
<name>A0ABN6ZUR0_9CREN</name>
<feature type="coiled-coil region" evidence="1">
    <location>
        <begin position="34"/>
        <end position="223"/>
    </location>
</feature>
<dbReference type="Gene3D" id="1.10.287.2610">
    <property type="match status" value="1"/>
</dbReference>
<keyword evidence="3" id="KW-1185">Reference proteome</keyword>
<gene>
    <name evidence="2" type="ORF">PABY_22400</name>
</gene>
<evidence type="ECO:0008006" key="4">
    <source>
        <dbReference type="Google" id="ProtNLM"/>
    </source>
</evidence>
<dbReference type="Proteomes" id="UP001341135">
    <property type="component" value="Chromosome"/>
</dbReference>
<reference evidence="2 3" key="1">
    <citation type="submission" date="2023-09" db="EMBL/GenBank/DDBJ databases">
        <title>Pyrofollis japonicus gen. nov. sp. nov., a novel member of the family Pyrodictiaceae isolated from the Iheya North hydrothermal field.</title>
        <authorList>
            <person name="Miyazaki U."/>
            <person name="Sanari M."/>
            <person name="Tame A."/>
            <person name="Kitajima M."/>
            <person name="Okamoto A."/>
            <person name="Sawayama S."/>
            <person name="Miyazaki J."/>
            <person name="Takai K."/>
            <person name="Nakagawa S."/>
        </authorList>
    </citation>
    <scope>NUCLEOTIDE SEQUENCE [LARGE SCALE GENOMIC DNA]</scope>
    <source>
        <strain evidence="2 3">AV2</strain>
    </source>
</reference>
<proteinExistence type="predicted"/>
<dbReference type="EMBL" id="AP028907">
    <property type="protein sequence ID" value="BES82673.1"/>
    <property type="molecule type" value="Genomic_DNA"/>
</dbReference>
<sequence length="832" mass="90808">MVMDNKHVLIPILAAILATLLSAILVDYMLYKSMEALSARVIGVEEANKDLRANVKETLQRLEEVTTRIDSINEKLANLESSIDTVNKNTQTSIKEIESSMEKALTSIKVELQKLAGSIGALKNQLEDLKENVSRLEESDKTLSTAVASLQQQLSKLEKQVASITDMLAMLQQEVTELGRQASFNTEKIADLEDRLSTIQSMLSSLSQEVAALRNTTASLAERIDKLNAVSTAANETVTMAGNETAAKTLKWLILVYMAADNNLEHYAIEDLNEMEEVGSTSDVAVVALIDRAKGFDESNGGWTSTRVYLVTRDNDPNTIGSKLLLDLGEQSTNDPRLLRWFVENMTARFPARHVLLVLWNHGAGILGGFAVDMDSRLGVKTMDVMEIANALRGLKVDIIGFDACLMGGYEVAYYLQHVGKIMVASADTEPLEGWPYKDILEYIASNPDASEAEVAASIVRLYGKSLAESGMPATLIALNLTALQSVNEGIAALSYYVYMQEDVWALARAMDAAVMYPLSDQYMLFLVGAAQYGYIDLYNTLVVAYQLATERTRTVIGQLIAALENAVIASYTNTDSPMVLGLSAMGRESLYSLTAEAYNKTLWEALATPWSSLVDKVDSILLQDYEPPRVSVETAETANGLEVRVRAESQDISGIYLEIRSTDNITLNIVPLTLDTSIGAGSEHIPLWLNGSVSSYMWSGSVYQLVSGGAAHPSTVVIDTATGLGIVPGVYRDTAMDYTALAVMFFNTSTGEPLYAVDAENTLLLELTDSSEFLPFVLTPMGWFHTSGYLPVSGLRLEPVEPDMLGIKLDMYLVAVDLAGNVAEELLYNMA</sequence>